<dbReference type="EMBL" id="NHYD01002302">
    <property type="protein sequence ID" value="PPQ87360.1"/>
    <property type="molecule type" value="Genomic_DNA"/>
</dbReference>
<feature type="compositionally biased region" description="Polar residues" evidence="1">
    <location>
        <begin position="76"/>
        <end position="96"/>
    </location>
</feature>
<accession>A0A409X9F5</accession>
<comment type="caution">
    <text evidence="2">The sequence shown here is derived from an EMBL/GenBank/DDBJ whole genome shotgun (WGS) entry which is preliminary data.</text>
</comment>
<feature type="region of interest" description="Disordered" evidence="1">
    <location>
        <begin position="76"/>
        <end position="108"/>
    </location>
</feature>
<evidence type="ECO:0000313" key="2">
    <source>
        <dbReference type="EMBL" id="PPQ87360.1"/>
    </source>
</evidence>
<reference evidence="2 3" key="1">
    <citation type="journal article" date="2018" name="Evol. Lett.">
        <title>Horizontal gene cluster transfer increased hallucinogenic mushroom diversity.</title>
        <authorList>
            <person name="Reynolds H.T."/>
            <person name="Vijayakumar V."/>
            <person name="Gluck-Thaler E."/>
            <person name="Korotkin H.B."/>
            <person name="Matheny P.B."/>
            <person name="Slot J.C."/>
        </authorList>
    </citation>
    <scope>NUCLEOTIDE SEQUENCE [LARGE SCALE GENOMIC DNA]</scope>
    <source>
        <strain evidence="2 3">2631</strain>
    </source>
</reference>
<protein>
    <submittedName>
        <fullName evidence="2">Uncharacterized protein</fullName>
    </submittedName>
</protein>
<evidence type="ECO:0000313" key="3">
    <source>
        <dbReference type="Proteomes" id="UP000283269"/>
    </source>
</evidence>
<organism evidence="2 3">
    <name type="scientific">Psilocybe cyanescens</name>
    <dbReference type="NCBI Taxonomy" id="93625"/>
    <lineage>
        <taxon>Eukaryota</taxon>
        <taxon>Fungi</taxon>
        <taxon>Dikarya</taxon>
        <taxon>Basidiomycota</taxon>
        <taxon>Agaricomycotina</taxon>
        <taxon>Agaricomycetes</taxon>
        <taxon>Agaricomycetidae</taxon>
        <taxon>Agaricales</taxon>
        <taxon>Agaricineae</taxon>
        <taxon>Strophariaceae</taxon>
        <taxon>Psilocybe</taxon>
    </lineage>
</organism>
<dbReference type="InParanoid" id="A0A409X9F5"/>
<feature type="compositionally biased region" description="Low complexity" evidence="1">
    <location>
        <begin position="11"/>
        <end position="30"/>
    </location>
</feature>
<proteinExistence type="predicted"/>
<dbReference type="Proteomes" id="UP000283269">
    <property type="component" value="Unassembled WGS sequence"/>
</dbReference>
<feature type="region of interest" description="Disordered" evidence="1">
    <location>
        <begin position="1"/>
        <end position="33"/>
    </location>
</feature>
<sequence length="137" mass="14253">MLSKQQPTRPLSPFLSAASSARSSAAQPLSTASLVPTAGASAVQDTYSQGPVPASHGACTAQPSCFAMLSRQSSRHCTPTVTTRDNTTQPSDTPSPARTEDEDMEDSPAYLSLSYGDADMVEVLIVASLETCETAVV</sequence>
<keyword evidence="3" id="KW-1185">Reference proteome</keyword>
<dbReference type="AlphaFoldDB" id="A0A409X9F5"/>
<gene>
    <name evidence="2" type="ORF">CVT25_001986</name>
</gene>
<evidence type="ECO:0000256" key="1">
    <source>
        <dbReference type="SAM" id="MobiDB-lite"/>
    </source>
</evidence>
<name>A0A409X9F5_PSICY</name>